<proteinExistence type="predicted"/>
<comment type="caution">
    <text evidence="2">The sequence shown here is derived from an EMBL/GenBank/DDBJ whole genome shotgun (WGS) entry which is preliminary data.</text>
</comment>
<protein>
    <submittedName>
        <fullName evidence="2">Uncharacterized protein</fullName>
    </submittedName>
</protein>
<sequence length="131" mass="14433">MCISPPESRVSRNRRQGESHSLGHSAASHKLLSCPFPRQLARSPAPCPSHTTIDAIRNTLPLFVRGTTRTTTPTTVPQSTCTQVPYRTTTRKRPALHGQAIPVPHTASLARITQRNARHPCSDLREGNRGR</sequence>
<evidence type="ECO:0000313" key="3">
    <source>
        <dbReference type="Proteomes" id="UP000799444"/>
    </source>
</evidence>
<evidence type="ECO:0000256" key="1">
    <source>
        <dbReference type="SAM" id="MobiDB-lite"/>
    </source>
</evidence>
<evidence type="ECO:0000313" key="2">
    <source>
        <dbReference type="EMBL" id="KAF2734460.1"/>
    </source>
</evidence>
<reference evidence="2" key="1">
    <citation type="journal article" date="2020" name="Stud. Mycol.">
        <title>101 Dothideomycetes genomes: a test case for predicting lifestyles and emergence of pathogens.</title>
        <authorList>
            <person name="Haridas S."/>
            <person name="Albert R."/>
            <person name="Binder M."/>
            <person name="Bloem J."/>
            <person name="Labutti K."/>
            <person name="Salamov A."/>
            <person name="Andreopoulos B."/>
            <person name="Baker S."/>
            <person name="Barry K."/>
            <person name="Bills G."/>
            <person name="Bluhm B."/>
            <person name="Cannon C."/>
            <person name="Castanera R."/>
            <person name="Culley D."/>
            <person name="Daum C."/>
            <person name="Ezra D."/>
            <person name="Gonzalez J."/>
            <person name="Henrissat B."/>
            <person name="Kuo A."/>
            <person name="Liang C."/>
            <person name="Lipzen A."/>
            <person name="Lutzoni F."/>
            <person name="Magnuson J."/>
            <person name="Mondo S."/>
            <person name="Nolan M."/>
            <person name="Ohm R."/>
            <person name="Pangilinan J."/>
            <person name="Park H.-J."/>
            <person name="Ramirez L."/>
            <person name="Alfaro M."/>
            <person name="Sun H."/>
            <person name="Tritt A."/>
            <person name="Yoshinaga Y."/>
            <person name="Zwiers L.-H."/>
            <person name="Turgeon B."/>
            <person name="Goodwin S."/>
            <person name="Spatafora J."/>
            <person name="Crous P."/>
            <person name="Grigoriev I."/>
        </authorList>
    </citation>
    <scope>NUCLEOTIDE SEQUENCE</scope>
    <source>
        <strain evidence="2">CBS 125425</strain>
    </source>
</reference>
<accession>A0A9P4V3M4</accession>
<dbReference type="EMBL" id="ML996147">
    <property type="protein sequence ID" value="KAF2734460.1"/>
    <property type="molecule type" value="Genomic_DNA"/>
</dbReference>
<feature type="region of interest" description="Disordered" evidence="1">
    <location>
        <begin position="1"/>
        <end position="28"/>
    </location>
</feature>
<name>A0A9P4V3M4_9PLEO</name>
<dbReference type="Proteomes" id="UP000799444">
    <property type="component" value="Unassembled WGS sequence"/>
</dbReference>
<dbReference type="AlphaFoldDB" id="A0A9P4V3M4"/>
<gene>
    <name evidence="2" type="ORF">EJ04DRAFT_512456</name>
</gene>
<keyword evidence="3" id="KW-1185">Reference proteome</keyword>
<organism evidence="2 3">
    <name type="scientific">Polyplosphaeria fusca</name>
    <dbReference type="NCBI Taxonomy" id="682080"/>
    <lineage>
        <taxon>Eukaryota</taxon>
        <taxon>Fungi</taxon>
        <taxon>Dikarya</taxon>
        <taxon>Ascomycota</taxon>
        <taxon>Pezizomycotina</taxon>
        <taxon>Dothideomycetes</taxon>
        <taxon>Pleosporomycetidae</taxon>
        <taxon>Pleosporales</taxon>
        <taxon>Tetraplosphaeriaceae</taxon>
        <taxon>Polyplosphaeria</taxon>
    </lineage>
</organism>